<dbReference type="OrthoDB" id="10059103at2759"/>
<protein>
    <submittedName>
        <fullName evidence="1">Uncharacterized protein</fullName>
    </submittedName>
</protein>
<evidence type="ECO:0000313" key="2">
    <source>
        <dbReference type="Proteomes" id="UP000326759"/>
    </source>
</evidence>
<name>A0A5N5TMA1_9CRUS</name>
<evidence type="ECO:0000313" key="1">
    <source>
        <dbReference type="EMBL" id="KAB7507276.1"/>
    </source>
</evidence>
<sequence>MSAQMYFSYSFKVCEKSFSVETFERLPSSVVWEELLPSDVPFKVIDAMDTWSVMNEDNFWFDNVTDLYSSKRLINIEPCDLVTNVKIPTNDLQSFFEIIHRREIQSWFGHWENCERKAAKALRYLYKRPYFLPRIVDIWESNWVLMSSNYFSRYYHQLNFSTDLLILAQLRGWNKFRLIPKDPCDFNCYPISGVLAEGQILVVTSLIWELEYKPGEGTDNFAIAVGGFWN</sequence>
<proteinExistence type="predicted"/>
<accession>A0A5N5TMA1</accession>
<organism evidence="1 2">
    <name type="scientific">Armadillidium nasatum</name>
    <dbReference type="NCBI Taxonomy" id="96803"/>
    <lineage>
        <taxon>Eukaryota</taxon>
        <taxon>Metazoa</taxon>
        <taxon>Ecdysozoa</taxon>
        <taxon>Arthropoda</taxon>
        <taxon>Crustacea</taxon>
        <taxon>Multicrustacea</taxon>
        <taxon>Malacostraca</taxon>
        <taxon>Eumalacostraca</taxon>
        <taxon>Peracarida</taxon>
        <taxon>Isopoda</taxon>
        <taxon>Oniscidea</taxon>
        <taxon>Crinocheta</taxon>
        <taxon>Armadillidiidae</taxon>
        <taxon>Armadillidium</taxon>
    </lineage>
</organism>
<keyword evidence="2" id="KW-1185">Reference proteome</keyword>
<comment type="caution">
    <text evidence="1">The sequence shown here is derived from an EMBL/GenBank/DDBJ whole genome shotgun (WGS) entry which is preliminary data.</text>
</comment>
<reference evidence="1 2" key="1">
    <citation type="journal article" date="2019" name="PLoS Biol.">
        <title>Sex chromosomes control vertical transmission of feminizing Wolbachia symbionts in an isopod.</title>
        <authorList>
            <person name="Becking T."/>
            <person name="Chebbi M.A."/>
            <person name="Giraud I."/>
            <person name="Moumen B."/>
            <person name="Laverre T."/>
            <person name="Caubet Y."/>
            <person name="Peccoud J."/>
            <person name="Gilbert C."/>
            <person name="Cordaux R."/>
        </authorList>
    </citation>
    <scope>NUCLEOTIDE SEQUENCE [LARGE SCALE GENOMIC DNA]</scope>
    <source>
        <strain evidence="1">ANa2</strain>
        <tissue evidence="1">Whole body excluding digestive tract and cuticle</tissue>
    </source>
</reference>
<dbReference type="AlphaFoldDB" id="A0A5N5TMA1"/>
<dbReference type="EMBL" id="SEYY01000428">
    <property type="protein sequence ID" value="KAB7507276.1"/>
    <property type="molecule type" value="Genomic_DNA"/>
</dbReference>
<gene>
    <name evidence="1" type="ORF">Anas_03737</name>
</gene>
<dbReference type="Proteomes" id="UP000326759">
    <property type="component" value="Unassembled WGS sequence"/>
</dbReference>